<dbReference type="Proteomes" id="UP000264980">
    <property type="component" value="Chromosome"/>
</dbReference>
<keyword evidence="7 12" id="KW-0482">Metalloprotease</keyword>
<evidence type="ECO:0000313" key="13">
    <source>
        <dbReference type="EMBL" id="KKF36254.1"/>
    </source>
</evidence>
<evidence type="ECO:0000313" key="15">
    <source>
        <dbReference type="Proteomes" id="UP000264980"/>
    </source>
</evidence>
<evidence type="ECO:0000256" key="5">
    <source>
        <dbReference type="ARBA" id="ARBA00022670"/>
    </source>
</evidence>
<dbReference type="InterPro" id="IPR045569">
    <property type="entry name" value="Metalloprtase-TldD/E_C"/>
</dbReference>
<evidence type="ECO:0000256" key="6">
    <source>
        <dbReference type="ARBA" id="ARBA00022801"/>
    </source>
</evidence>
<dbReference type="InterPro" id="IPR047657">
    <property type="entry name" value="PmbA"/>
</dbReference>
<dbReference type="RefSeq" id="WP_016190805.1">
    <property type="nucleotide sequence ID" value="NZ_CP013970.1"/>
</dbReference>
<dbReference type="Pfam" id="PF01523">
    <property type="entry name" value="PmbA_TldD_1st"/>
    <property type="match status" value="1"/>
</dbReference>
<comment type="subcellular location">
    <subcellularLocation>
        <location evidence="2">Cytoplasm</location>
    </subcellularLocation>
</comment>
<sequence length="446" mass="47636">MKLLSQVAEQRKILEQAVVTALELAKASTDGAEVAVTKTTGISVSTRYGEVENVEFNSDGALGITVYHQNKKGSASSTDLSPEAIKRTVQAAVDIARYTSPDPFSGVADRDLLAFDAPDLDLFHPADLSPEQAIELAAQAEQAALKADARIANTEGGSFNSHVGIKVFGNSHGMIEGYSSSRHSLSSSVIAEANGDMERSYAYTIGRALTDLASPEWVGEESARRVLSRLSPRKLATMKAPVIFAAEVATGLFGHLVGAISGANVYRKSTFLLDSLGKPILPEWLTIQEQPHLLKGLASTPFDSEGIRTEQRDIIKNGVLQNWLLTSYSARKLGLQSTGHAGGIHNWRIAGQGDSFAQLLKKMGTGLVVTELMGQGVSGITGDYSRGASGFWVENGEIQYPVSEITIAGNLKEMWKNIVTVGSDIETRSNIQCGSVLLPEMSIAGQ</sequence>
<accession>A0A0M2KBC8</accession>
<dbReference type="InterPro" id="IPR002510">
    <property type="entry name" value="Metalloprtase-TldD/E_N"/>
</dbReference>
<keyword evidence="4" id="KW-0963">Cytoplasm</keyword>
<evidence type="ECO:0000256" key="7">
    <source>
        <dbReference type="ARBA" id="ARBA00023049"/>
    </source>
</evidence>
<dbReference type="STRING" id="65700.SY86_13705"/>
<dbReference type="Pfam" id="PF19289">
    <property type="entry name" value="PmbA_TldD_3rd"/>
    <property type="match status" value="1"/>
</dbReference>
<evidence type="ECO:0000256" key="8">
    <source>
        <dbReference type="ARBA" id="ARBA00072380"/>
    </source>
</evidence>
<gene>
    <name evidence="13" type="primary">pmbA</name>
    <name evidence="12" type="ORF">AV903_17200</name>
    <name evidence="13" type="ORF">SY86_13705</name>
</gene>
<evidence type="ECO:0000256" key="3">
    <source>
        <dbReference type="ARBA" id="ARBA00005836"/>
    </source>
</evidence>
<feature type="domain" description="Metalloprotease TldD/E C-terminal" evidence="10">
    <location>
        <begin position="238"/>
        <end position="445"/>
    </location>
</feature>
<evidence type="ECO:0000259" key="9">
    <source>
        <dbReference type="Pfam" id="PF01523"/>
    </source>
</evidence>
<dbReference type="InterPro" id="IPR045570">
    <property type="entry name" value="Metalloprtase-TldD/E_cen_dom"/>
</dbReference>
<comment type="similarity">
    <text evidence="3">Belongs to the peptidase U62 family.</text>
</comment>
<evidence type="ECO:0000259" key="11">
    <source>
        <dbReference type="Pfam" id="PF19290"/>
    </source>
</evidence>
<proteinExistence type="inferred from homology"/>
<feature type="domain" description="Metalloprotease TldD/E central" evidence="11">
    <location>
        <begin position="124"/>
        <end position="230"/>
    </location>
</feature>
<dbReference type="GO" id="GO:0005829">
    <property type="term" value="C:cytosol"/>
    <property type="evidence" value="ECO:0007669"/>
    <property type="project" value="TreeGrafter"/>
</dbReference>
<dbReference type="Gene3D" id="3.30.2290.10">
    <property type="entry name" value="PmbA/TldD superfamily"/>
    <property type="match status" value="1"/>
</dbReference>
<dbReference type="Pfam" id="PF19290">
    <property type="entry name" value="PmbA_TldD_2nd"/>
    <property type="match status" value="1"/>
</dbReference>
<dbReference type="PANTHER" id="PTHR43421:SF1">
    <property type="entry name" value="METALLOPROTEASE PMBA"/>
    <property type="match status" value="1"/>
</dbReference>
<dbReference type="EMBL" id="JXNU01000003">
    <property type="protein sequence ID" value="KKF36254.1"/>
    <property type="molecule type" value="Genomic_DNA"/>
</dbReference>
<evidence type="ECO:0000259" key="10">
    <source>
        <dbReference type="Pfam" id="PF19289"/>
    </source>
</evidence>
<dbReference type="PATRIC" id="fig|65700.7.peg.3450"/>
<organism evidence="13 14">
    <name type="scientific">Erwinia tracheiphila</name>
    <dbReference type="NCBI Taxonomy" id="65700"/>
    <lineage>
        <taxon>Bacteria</taxon>
        <taxon>Pseudomonadati</taxon>
        <taxon>Pseudomonadota</taxon>
        <taxon>Gammaproteobacteria</taxon>
        <taxon>Enterobacterales</taxon>
        <taxon>Erwiniaceae</taxon>
        <taxon>Erwinia</taxon>
    </lineage>
</organism>
<dbReference type="AlphaFoldDB" id="A0A0M2KBC8"/>
<evidence type="ECO:0000256" key="1">
    <source>
        <dbReference type="ARBA" id="ARBA00002796"/>
    </source>
</evidence>
<feature type="domain" description="Metalloprotease TldD/E N-terminal" evidence="9">
    <location>
        <begin position="32"/>
        <end position="96"/>
    </location>
</feature>
<keyword evidence="6" id="KW-0378">Hydrolase</keyword>
<evidence type="ECO:0000256" key="2">
    <source>
        <dbReference type="ARBA" id="ARBA00004496"/>
    </source>
</evidence>
<dbReference type="Proteomes" id="UP000033924">
    <property type="component" value="Unassembled WGS sequence"/>
</dbReference>
<reference evidence="13 14" key="1">
    <citation type="submission" date="2015-01" db="EMBL/GenBank/DDBJ databases">
        <title>Erwinia tracheiphila.</title>
        <authorList>
            <person name="Shapiro L.R."/>
        </authorList>
    </citation>
    <scope>NUCLEOTIDE SEQUENCE [LARGE SCALE GENOMIC DNA]</scope>
    <source>
        <strain evidence="13 14">BuffGH</strain>
    </source>
</reference>
<dbReference type="SUPFAM" id="SSF111283">
    <property type="entry name" value="Putative modulator of DNA gyrase, PmbA/TldD"/>
    <property type="match status" value="1"/>
</dbReference>
<dbReference type="FunFam" id="3.30.2290.10:FF:000002">
    <property type="entry name" value="Metalloprotease PmbA homolog"/>
    <property type="match status" value="1"/>
</dbReference>
<keyword evidence="14" id="KW-1185">Reference proteome</keyword>
<evidence type="ECO:0000313" key="14">
    <source>
        <dbReference type="Proteomes" id="UP000033924"/>
    </source>
</evidence>
<dbReference type="GO" id="GO:0006508">
    <property type="term" value="P:proteolysis"/>
    <property type="evidence" value="ECO:0007669"/>
    <property type="project" value="UniProtKB-KW"/>
</dbReference>
<dbReference type="GO" id="GO:0008237">
    <property type="term" value="F:metallopeptidase activity"/>
    <property type="evidence" value="ECO:0007669"/>
    <property type="project" value="UniProtKB-KW"/>
</dbReference>
<dbReference type="EMBL" id="CP013970">
    <property type="protein sequence ID" value="AXF77380.1"/>
    <property type="molecule type" value="Genomic_DNA"/>
</dbReference>
<keyword evidence="5 12" id="KW-0645">Protease</keyword>
<evidence type="ECO:0000256" key="4">
    <source>
        <dbReference type="ARBA" id="ARBA00022490"/>
    </source>
</evidence>
<evidence type="ECO:0000313" key="12">
    <source>
        <dbReference type="EMBL" id="AXF77380.1"/>
    </source>
</evidence>
<reference evidence="12 15" key="2">
    <citation type="submission" date="2016-01" db="EMBL/GenBank/DDBJ databases">
        <authorList>
            <person name="Oliw E.H."/>
        </authorList>
    </citation>
    <scope>NUCLEOTIDE SEQUENCE [LARGE SCALE GENOMIC DNA]</scope>
    <source>
        <strain evidence="12 15">MDcuke</strain>
    </source>
</reference>
<dbReference type="NCBIfam" id="NF008268">
    <property type="entry name" value="PRK11040.1"/>
    <property type="match status" value="1"/>
</dbReference>
<dbReference type="InterPro" id="IPR035068">
    <property type="entry name" value="TldD/PmbA_N"/>
</dbReference>
<dbReference type="PANTHER" id="PTHR43421">
    <property type="entry name" value="METALLOPROTEASE PMBA"/>
    <property type="match status" value="1"/>
</dbReference>
<dbReference type="InterPro" id="IPR036059">
    <property type="entry name" value="TldD/PmbA_sf"/>
</dbReference>
<name>A0A0M2KBC8_9GAMM</name>
<protein>
    <recommendedName>
        <fullName evidence="8">Metalloprotease PmbA</fullName>
    </recommendedName>
</protein>
<comment type="function">
    <text evidence="1">Probable metalloprotease.</text>
</comment>